<feature type="domain" description="Major facilitator superfamily (MFS) profile" evidence="8">
    <location>
        <begin position="62"/>
        <end position="510"/>
    </location>
</feature>
<dbReference type="InterPro" id="IPR020846">
    <property type="entry name" value="MFS_dom"/>
</dbReference>
<reference evidence="9" key="1">
    <citation type="submission" date="2022-07" db="EMBL/GenBank/DDBJ databases">
        <title>Draft genome sequence of Zalerion maritima ATCC 34329, a (micro)plastics degrading marine fungus.</title>
        <authorList>
            <person name="Paco A."/>
            <person name="Goncalves M.F.M."/>
            <person name="Rocha-Santos T.A.P."/>
            <person name="Alves A."/>
        </authorList>
    </citation>
    <scope>NUCLEOTIDE SEQUENCE</scope>
    <source>
        <strain evidence="9">ATCC 34329</strain>
    </source>
</reference>
<dbReference type="AlphaFoldDB" id="A0AAD5RPA8"/>
<evidence type="ECO:0000256" key="7">
    <source>
        <dbReference type="SAM" id="Phobius"/>
    </source>
</evidence>
<keyword evidence="10" id="KW-1185">Reference proteome</keyword>
<name>A0AAD5RPA8_9PEZI</name>
<evidence type="ECO:0000256" key="1">
    <source>
        <dbReference type="ARBA" id="ARBA00004141"/>
    </source>
</evidence>
<feature type="region of interest" description="Disordered" evidence="6">
    <location>
        <begin position="1"/>
        <end position="46"/>
    </location>
</feature>
<dbReference type="Pfam" id="PF07690">
    <property type="entry name" value="MFS_1"/>
    <property type="match status" value="1"/>
</dbReference>
<dbReference type="GO" id="GO:0016020">
    <property type="term" value="C:membrane"/>
    <property type="evidence" value="ECO:0007669"/>
    <property type="project" value="UniProtKB-SubCell"/>
</dbReference>
<organism evidence="9 10">
    <name type="scientific">Zalerion maritima</name>
    <dbReference type="NCBI Taxonomy" id="339359"/>
    <lineage>
        <taxon>Eukaryota</taxon>
        <taxon>Fungi</taxon>
        <taxon>Dikarya</taxon>
        <taxon>Ascomycota</taxon>
        <taxon>Pezizomycotina</taxon>
        <taxon>Sordariomycetes</taxon>
        <taxon>Lulworthiomycetidae</taxon>
        <taxon>Lulworthiales</taxon>
        <taxon>Lulworthiaceae</taxon>
        <taxon>Zalerion</taxon>
    </lineage>
</organism>
<proteinExistence type="predicted"/>
<evidence type="ECO:0000256" key="6">
    <source>
        <dbReference type="SAM" id="MobiDB-lite"/>
    </source>
</evidence>
<dbReference type="SUPFAM" id="SSF103473">
    <property type="entry name" value="MFS general substrate transporter"/>
    <property type="match status" value="1"/>
</dbReference>
<feature type="transmembrane region" description="Helical" evidence="7">
    <location>
        <begin position="394"/>
        <end position="412"/>
    </location>
</feature>
<dbReference type="InterPro" id="IPR036259">
    <property type="entry name" value="MFS_trans_sf"/>
</dbReference>
<dbReference type="Proteomes" id="UP001201980">
    <property type="component" value="Unassembled WGS sequence"/>
</dbReference>
<dbReference type="EMBL" id="JAKWBI020000194">
    <property type="protein sequence ID" value="KAJ2899554.1"/>
    <property type="molecule type" value="Genomic_DNA"/>
</dbReference>
<feature type="transmembrane region" description="Helical" evidence="7">
    <location>
        <begin position="188"/>
        <end position="209"/>
    </location>
</feature>
<keyword evidence="3 7" id="KW-0812">Transmembrane</keyword>
<evidence type="ECO:0000256" key="4">
    <source>
        <dbReference type="ARBA" id="ARBA00022989"/>
    </source>
</evidence>
<keyword evidence="2" id="KW-0813">Transport</keyword>
<evidence type="ECO:0000313" key="10">
    <source>
        <dbReference type="Proteomes" id="UP001201980"/>
    </source>
</evidence>
<feature type="transmembrane region" description="Helical" evidence="7">
    <location>
        <begin position="100"/>
        <end position="121"/>
    </location>
</feature>
<evidence type="ECO:0000256" key="3">
    <source>
        <dbReference type="ARBA" id="ARBA00022692"/>
    </source>
</evidence>
<dbReference type="GO" id="GO:0022857">
    <property type="term" value="F:transmembrane transporter activity"/>
    <property type="evidence" value="ECO:0007669"/>
    <property type="project" value="InterPro"/>
</dbReference>
<protein>
    <submittedName>
        <fullName evidence="9">Transporter</fullName>
    </submittedName>
</protein>
<dbReference type="FunFam" id="1.20.1250.20:FF:000034">
    <property type="entry name" value="MFS general substrate transporter"/>
    <property type="match status" value="1"/>
</dbReference>
<evidence type="ECO:0000256" key="2">
    <source>
        <dbReference type="ARBA" id="ARBA00022448"/>
    </source>
</evidence>
<gene>
    <name evidence="9" type="ORF">MKZ38_002987</name>
</gene>
<keyword evidence="4 7" id="KW-1133">Transmembrane helix</keyword>
<feature type="transmembrane region" description="Helical" evidence="7">
    <location>
        <begin position="450"/>
        <end position="473"/>
    </location>
</feature>
<dbReference type="PANTHER" id="PTHR43791:SF19">
    <property type="entry name" value="TRANSPORTER, PUTATIVE (AFU_ORTHOLOGUE AFUA_1G01812)-RELATED"/>
    <property type="match status" value="1"/>
</dbReference>
<keyword evidence="5 7" id="KW-0472">Membrane</keyword>
<evidence type="ECO:0000256" key="5">
    <source>
        <dbReference type="ARBA" id="ARBA00023136"/>
    </source>
</evidence>
<dbReference type="InterPro" id="IPR011701">
    <property type="entry name" value="MFS"/>
</dbReference>
<feature type="transmembrane region" description="Helical" evidence="7">
    <location>
        <begin position="128"/>
        <end position="146"/>
    </location>
</feature>
<evidence type="ECO:0000259" key="8">
    <source>
        <dbReference type="PROSITE" id="PS50850"/>
    </source>
</evidence>
<dbReference type="Gene3D" id="1.20.1250.20">
    <property type="entry name" value="MFS general substrate transporter like domains"/>
    <property type="match status" value="2"/>
</dbReference>
<feature type="transmembrane region" description="Helical" evidence="7">
    <location>
        <begin position="221"/>
        <end position="243"/>
    </location>
</feature>
<dbReference type="FunFam" id="1.20.1250.20:FF:000068">
    <property type="entry name" value="MFS general substrate transporter"/>
    <property type="match status" value="1"/>
</dbReference>
<comment type="caution">
    <text evidence="9">The sequence shown here is derived from an EMBL/GenBank/DDBJ whole genome shotgun (WGS) entry which is preliminary data.</text>
</comment>
<evidence type="ECO:0000313" key="9">
    <source>
        <dbReference type="EMBL" id="KAJ2899554.1"/>
    </source>
</evidence>
<dbReference type="PROSITE" id="PS50850">
    <property type="entry name" value="MFS"/>
    <property type="match status" value="1"/>
</dbReference>
<feature type="transmembrane region" description="Helical" evidence="7">
    <location>
        <begin position="293"/>
        <end position="317"/>
    </location>
</feature>
<dbReference type="PANTHER" id="PTHR43791">
    <property type="entry name" value="PERMEASE-RELATED"/>
    <property type="match status" value="1"/>
</dbReference>
<feature type="transmembrane region" description="Helical" evidence="7">
    <location>
        <begin position="337"/>
        <end position="356"/>
    </location>
</feature>
<sequence>MTADMETLSPTNSPSKEKITQDLETGSVAGLPSDFPDPDAGLSPEERAEADRKLVRKLDWKLIPWLCWLYLLSFLDRTNIGNAKISGLEEDLDLDATKFNASLTIFFASYAICEPLTNVLLKKFRPSVFIPIIMILWGVSLTSMGFVKSWASLMVTRFLLGVTEAGLFPGVTYYFSCWYLRSELGIRMAIFFSAAAIAGSFGGCLAAAISRMDGLGNLAGWSWIFVLEGLLTIVFGVISFWMIQDFPVDSKFLSHDDKARVLRRLTVDKQHSAHHEEFKWEYLWQSLKDWKMWLGMVIFGGVDMPLYAFAIFLPSIIDELGFRSNEEEGTVFVSQLMTVPPYVAGAIATVLVGWIADKYRSRGILNIVCSAIAIVGFILFLVTDDVRARYTGTFLAAIGIYPCVPNTVSWTANNIEGVYKRGIVLGFVVGWGNMNGVASSNVYSGDFRTGHIACLSFLCLLFFASIIQTLCLANENKRRQRGDRDHWVEDKSPEEIRLLGDKRPDFLYTI</sequence>
<feature type="transmembrane region" description="Helical" evidence="7">
    <location>
        <begin position="158"/>
        <end position="176"/>
    </location>
</feature>
<comment type="subcellular location">
    <subcellularLocation>
        <location evidence="1">Membrane</location>
        <topology evidence="1">Multi-pass membrane protein</topology>
    </subcellularLocation>
</comment>
<feature type="transmembrane region" description="Helical" evidence="7">
    <location>
        <begin position="363"/>
        <end position="382"/>
    </location>
</feature>
<feature type="transmembrane region" description="Helical" evidence="7">
    <location>
        <begin position="424"/>
        <end position="444"/>
    </location>
</feature>
<accession>A0AAD5RPA8</accession>